<keyword evidence="1" id="KW-0812">Transmembrane</keyword>
<organism evidence="2 3">
    <name type="scientific">Candidatus Viridilinea mediisalina</name>
    <dbReference type="NCBI Taxonomy" id="2024553"/>
    <lineage>
        <taxon>Bacteria</taxon>
        <taxon>Bacillati</taxon>
        <taxon>Chloroflexota</taxon>
        <taxon>Chloroflexia</taxon>
        <taxon>Chloroflexales</taxon>
        <taxon>Chloroflexineae</taxon>
        <taxon>Oscillochloridaceae</taxon>
        <taxon>Candidatus Viridilinea</taxon>
    </lineage>
</organism>
<dbReference type="Proteomes" id="UP000220527">
    <property type="component" value="Unassembled WGS sequence"/>
</dbReference>
<keyword evidence="1" id="KW-0472">Membrane</keyword>
<evidence type="ECO:0000256" key="1">
    <source>
        <dbReference type="SAM" id="Phobius"/>
    </source>
</evidence>
<evidence type="ECO:0000313" key="2">
    <source>
        <dbReference type="EMBL" id="PDW04655.1"/>
    </source>
</evidence>
<protein>
    <submittedName>
        <fullName evidence="2">Uncharacterized protein</fullName>
    </submittedName>
</protein>
<name>A0A2A6RNZ6_9CHLR</name>
<comment type="caution">
    <text evidence="2">The sequence shown here is derived from an EMBL/GenBank/DDBJ whole genome shotgun (WGS) entry which is preliminary data.</text>
</comment>
<evidence type="ECO:0000313" key="3">
    <source>
        <dbReference type="Proteomes" id="UP000220527"/>
    </source>
</evidence>
<dbReference type="AlphaFoldDB" id="A0A2A6RNZ6"/>
<reference evidence="3" key="1">
    <citation type="submission" date="2017-08" db="EMBL/GenBank/DDBJ databases">
        <authorList>
            <person name="Grouzdev D.S."/>
            <person name="Gaisin V.A."/>
            <person name="Rysina M.S."/>
            <person name="Gorlenko V.M."/>
        </authorList>
    </citation>
    <scope>NUCLEOTIDE SEQUENCE [LARGE SCALE GENOMIC DNA]</scope>
    <source>
        <strain evidence="3">Kir15-3F</strain>
    </source>
</reference>
<feature type="transmembrane region" description="Helical" evidence="1">
    <location>
        <begin position="20"/>
        <end position="39"/>
    </location>
</feature>
<keyword evidence="1" id="KW-1133">Transmembrane helix</keyword>
<keyword evidence="3" id="KW-1185">Reference proteome</keyword>
<proteinExistence type="predicted"/>
<dbReference type="EMBL" id="NQWI01000006">
    <property type="protein sequence ID" value="PDW04655.1"/>
    <property type="molecule type" value="Genomic_DNA"/>
</dbReference>
<accession>A0A2A6RNZ6</accession>
<sequence length="62" mass="7529">MLVSSFTFYLLPFTFYLLPFTFYLLPFTFYLLPFAFYLLMEQRLCQRSPAPTRRRLKPIGSF</sequence>
<gene>
    <name evidence="2" type="ORF">CJ255_02440</name>
</gene>